<reference evidence="1" key="2">
    <citation type="journal article" date="2015" name="Data Brief">
        <title>Shoot transcriptome of the giant reed, Arundo donax.</title>
        <authorList>
            <person name="Barrero R.A."/>
            <person name="Guerrero F.D."/>
            <person name="Moolhuijzen P."/>
            <person name="Goolsby J.A."/>
            <person name="Tidwell J."/>
            <person name="Bellgard S.E."/>
            <person name="Bellgard M.I."/>
        </authorList>
    </citation>
    <scope>NUCLEOTIDE SEQUENCE</scope>
    <source>
        <tissue evidence="1">Shoot tissue taken approximately 20 cm above the soil surface</tissue>
    </source>
</reference>
<protein>
    <submittedName>
        <fullName evidence="1">Uncharacterized protein</fullName>
    </submittedName>
</protein>
<name>A0A0A8YI39_ARUDO</name>
<proteinExistence type="predicted"/>
<dbReference type="EMBL" id="GBRH01272279">
    <property type="protein sequence ID" value="JAD25616.1"/>
    <property type="molecule type" value="Transcribed_RNA"/>
</dbReference>
<reference evidence="1" key="1">
    <citation type="submission" date="2014-09" db="EMBL/GenBank/DDBJ databases">
        <authorList>
            <person name="Magalhaes I.L.F."/>
            <person name="Oliveira U."/>
            <person name="Santos F.R."/>
            <person name="Vidigal T.H.D.A."/>
            <person name="Brescovit A.D."/>
            <person name="Santos A.J."/>
        </authorList>
    </citation>
    <scope>NUCLEOTIDE SEQUENCE</scope>
    <source>
        <tissue evidence="1">Shoot tissue taken approximately 20 cm above the soil surface</tissue>
    </source>
</reference>
<dbReference type="AlphaFoldDB" id="A0A0A8YI39"/>
<organism evidence="1">
    <name type="scientific">Arundo donax</name>
    <name type="common">Giant reed</name>
    <name type="synonym">Donax arundinaceus</name>
    <dbReference type="NCBI Taxonomy" id="35708"/>
    <lineage>
        <taxon>Eukaryota</taxon>
        <taxon>Viridiplantae</taxon>
        <taxon>Streptophyta</taxon>
        <taxon>Embryophyta</taxon>
        <taxon>Tracheophyta</taxon>
        <taxon>Spermatophyta</taxon>
        <taxon>Magnoliopsida</taxon>
        <taxon>Liliopsida</taxon>
        <taxon>Poales</taxon>
        <taxon>Poaceae</taxon>
        <taxon>PACMAD clade</taxon>
        <taxon>Arundinoideae</taxon>
        <taxon>Arundineae</taxon>
        <taxon>Arundo</taxon>
    </lineage>
</organism>
<sequence length="50" mass="5502">METFLTNWELCAVSSQNQPNSSTIHGIGSSHVCSIVYVQSYAKLRPTQST</sequence>
<evidence type="ECO:0000313" key="1">
    <source>
        <dbReference type="EMBL" id="JAD25616.1"/>
    </source>
</evidence>
<accession>A0A0A8YI39</accession>